<evidence type="ECO:0000313" key="1">
    <source>
        <dbReference type="EMBL" id="KAJ7985504.1"/>
    </source>
</evidence>
<comment type="caution">
    <text evidence="1">The sequence shown here is derived from an EMBL/GenBank/DDBJ whole genome shotgun (WGS) entry which is preliminary data.</text>
</comment>
<reference evidence="1" key="1">
    <citation type="submission" date="2021-05" db="EMBL/GenBank/DDBJ databases">
        <authorList>
            <person name="Pan Q."/>
            <person name="Jouanno E."/>
            <person name="Zahm M."/>
            <person name="Klopp C."/>
            <person name="Cabau C."/>
            <person name="Louis A."/>
            <person name="Berthelot C."/>
            <person name="Parey E."/>
            <person name="Roest Crollius H."/>
            <person name="Montfort J."/>
            <person name="Robinson-Rechavi M."/>
            <person name="Bouchez O."/>
            <person name="Lampietro C."/>
            <person name="Lopez Roques C."/>
            <person name="Donnadieu C."/>
            <person name="Postlethwait J."/>
            <person name="Bobe J."/>
            <person name="Dillon D."/>
            <person name="Chandos A."/>
            <person name="von Hippel F."/>
            <person name="Guiguen Y."/>
        </authorList>
    </citation>
    <scope>NUCLEOTIDE SEQUENCE</scope>
    <source>
        <strain evidence="1">YG-Jan2019</strain>
    </source>
</reference>
<protein>
    <submittedName>
        <fullName evidence="1">Uncharacterized protein</fullName>
    </submittedName>
</protein>
<accession>A0ACC2F2A9</accession>
<organism evidence="1 2">
    <name type="scientific">Dallia pectoralis</name>
    <name type="common">Alaska blackfish</name>
    <dbReference type="NCBI Taxonomy" id="75939"/>
    <lineage>
        <taxon>Eukaryota</taxon>
        <taxon>Metazoa</taxon>
        <taxon>Chordata</taxon>
        <taxon>Craniata</taxon>
        <taxon>Vertebrata</taxon>
        <taxon>Euteleostomi</taxon>
        <taxon>Actinopterygii</taxon>
        <taxon>Neopterygii</taxon>
        <taxon>Teleostei</taxon>
        <taxon>Protacanthopterygii</taxon>
        <taxon>Esociformes</taxon>
        <taxon>Umbridae</taxon>
        <taxon>Dallia</taxon>
    </lineage>
</organism>
<name>A0ACC2F2A9_DALPE</name>
<dbReference type="EMBL" id="CM055763">
    <property type="protein sequence ID" value="KAJ7985504.1"/>
    <property type="molecule type" value="Genomic_DNA"/>
</dbReference>
<proteinExistence type="predicted"/>
<gene>
    <name evidence="1" type="ORF">DPEC_G00352740</name>
</gene>
<sequence length="373" mass="43694">MKCSLWVSHNLPLPGIGGLNWELPSHVEDETLHARLRSLEELTEFTGNCQRQLNELFDTLGWRQDMVNGSALEPMDVCPYDPHHRVPSRSMERHTAACQLTQMGYSHKEQTEINDRSVCYENTNVTSFTIDKHTQRQVILEARANAPVSRTEGLYSQSEYSTDPPDVPQNYKRATCDLTVADRLALFDYVTRETSQQKDQAGAANNEDLYVDLVAKLKKDNDQKEPKSHLELMAEMRDYKRRRQSYRAKNVHITKKSYTEVIREVISVHSTELSNQWKEEKEDVVKESRSEERRSASAESRHSQISCRDRRSSQHKLKHSPERRKEPSVEKSPDHRRGKETKKKRKRDSRSPDEKHDQKKKKKKRKEEKRERE</sequence>
<evidence type="ECO:0000313" key="2">
    <source>
        <dbReference type="Proteomes" id="UP001157502"/>
    </source>
</evidence>
<keyword evidence="2" id="KW-1185">Reference proteome</keyword>
<dbReference type="Proteomes" id="UP001157502">
    <property type="component" value="Chromosome 36"/>
</dbReference>